<reference evidence="1" key="1">
    <citation type="submission" date="2022-11" db="EMBL/GenBank/DDBJ databases">
        <title>Chromosomal genome sequence assembly and mating type (MAT) locus characterization of the leprose asexual lichenized fungus Lepraria neglecta (Nyl.) Erichsen.</title>
        <authorList>
            <person name="Allen J.L."/>
            <person name="Pfeffer B."/>
        </authorList>
    </citation>
    <scope>NUCLEOTIDE SEQUENCE</scope>
    <source>
        <strain evidence="1">Allen 5258</strain>
    </source>
</reference>
<dbReference type="InterPro" id="IPR036770">
    <property type="entry name" value="Ankyrin_rpt-contain_sf"/>
</dbReference>
<dbReference type="Proteomes" id="UP001276659">
    <property type="component" value="Unassembled WGS sequence"/>
</dbReference>
<protein>
    <submittedName>
        <fullName evidence="1">Uncharacterized protein</fullName>
    </submittedName>
</protein>
<comment type="caution">
    <text evidence="1">The sequence shown here is derived from an EMBL/GenBank/DDBJ whole genome shotgun (WGS) entry which is preliminary data.</text>
</comment>
<dbReference type="AlphaFoldDB" id="A0AAE0DMK9"/>
<accession>A0AAE0DMK9</accession>
<organism evidence="1 2">
    <name type="scientific">Lepraria neglecta</name>
    <dbReference type="NCBI Taxonomy" id="209136"/>
    <lineage>
        <taxon>Eukaryota</taxon>
        <taxon>Fungi</taxon>
        <taxon>Dikarya</taxon>
        <taxon>Ascomycota</taxon>
        <taxon>Pezizomycotina</taxon>
        <taxon>Lecanoromycetes</taxon>
        <taxon>OSLEUM clade</taxon>
        <taxon>Lecanoromycetidae</taxon>
        <taxon>Lecanorales</taxon>
        <taxon>Lecanorineae</taxon>
        <taxon>Stereocaulaceae</taxon>
        <taxon>Lepraria</taxon>
    </lineage>
</organism>
<gene>
    <name evidence="1" type="ORF">OEA41_002266</name>
</gene>
<sequence>MVELSARSANVELLKLLIRHNGDRTSIPSAIPEAMKIAQSSTQLKIINLLLDHGAYGLNVDQALVDATRLGSDEVALIQLLLKAKASTGHRGGKALSNVVKFCSKDIVHSIITKAIHQQSHLATLPCVFNPATQERREKAELVIQGSIDKESINKALIHELSNGKSIDHNMAKMLLRYKANCDYDHGKALDLAIESGDSALLQLLLASPPNPRLLAQKILVAMQITERK</sequence>
<evidence type="ECO:0000313" key="2">
    <source>
        <dbReference type="Proteomes" id="UP001276659"/>
    </source>
</evidence>
<keyword evidence="2" id="KW-1185">Reference proteome</keyword>
<dbReference type="EMBL" id="JASNWA010000006">
    <property type="protein sequence ID" value="KAK3175020.1"/>
    <property type="molecule type" value="Genomic_DNA"/>
</dbReference>
<dbReference type="Gene3D" id="1.25.40.20">
    <property type="entry name" value="Ankyrin repeat-containing domain"/>
    <property type="match status" value="1"/>
</dbReference>
<proteinExistence type="predicted"/>
<evidence type="ECO:0000313" key="1">
    <source>
        <dbReference type="EMBL" id="KAK3175020.1"/>
    </source>
</evidence>
<name>A0AAE0DMK9_9LECA</name>
<dbReference type="SUPFAM" id="SSF48403">
    <property type="entry name" value="Ankyrin repeat"/>
    <property type="match status" value="1"/>
</dbReference>